<evidence type="ECO:0000313" key="1">
    <source>
        <dbReference type="EMBL" id="TDG41329.1"/>
    </source>
</evidence>
<gene>
    <name evidence="1" type="ORF">AWZ03_012250</name>
</gene>
<sequence>MPPLQPPPPQQQQQQQQQQLLQCAMAYITTNSVIHLIVVYADLVKARIDIDAEATTAAATTAAAAAAAAAAMTMTSSTTHLTLGTTAAPPRTHTSIGS</sequence>
<proteinExistence type="predicted"/>
<protein>
    <submittedName>
        <fullName evidence="1">Uncharacterized protein</fullName>
    </submittedName>
</protein>
<dbReference type="EMBL" id="LSRL02000370">
    <property type="protein sequence ID" value="TDG41329.1"/>
    <property type="molecule type" value="Genomic_DNA"/>
</dbReference>
<reference evidence="1 2" key="1">
    <citation type="journal article" date="2019" name="J. Hered.">
        <title>An Improved Genome Assembly for Drosophila navojoa, the Basal Species in the mojavensis Cluster.</title>
        <authorList>
            <person name="Vanderlinde T."/>
            <person name="Dupim E.G."/>
            <person name="Nazario-Yepiz N.O."/>
            <person name="Carvalho A.B."/>
        </authorList>
    </citation>
    <scope>NUCLEOTIDE SEQUENCE [LARGE SCALE GENOMIC DNA]</scope>
    <source>
        <strain evidence="1">Navoj_Jal97</strain>
        <tissue evidence="1">Whole organism</tissue>
    </source>
</reference>
<accession>A0A484AXJ8</accession>
<comment type="caution">
    <text evidence="1">The sequence shown here is derived from an EMBL/GenBank/DDBJ whole genome shotgun (WGS) entry which is preliminary data.</text>
</comment>
<dbReference type="AlphaFoldDB" id="A0A484AXJ8"/>
<keyword evidence="2" id="KW-1185">Reference proteome</keyword>
<name>A0A484AXJ8_DRONA</name>
<evidence type="ECO:0000313" key="2">
    <source>
        <dbReference type="Proteomes" id="UP000295192"/>
    </source>
</evidence>
<dbReference type="Proteomes" id="UP000295192">
    <property type="component" value="Unassembled WGS sequence"/>
</dbReference>
<organism evidence="1 2">
    <name type="scientific">Drosophila navojoa</name>
    <name type="common">Fruit fly</name>
    <dbReference type="NCBI Taxonomy" id="7232"/>
    <lineage>
        <taxon>Eukaryota</taxon>
        <taxon>Metazoa</taxon>
        <taxon>Ecdysozoa</taxon>
        <taxon>Arthropoda</taxon>
        <taxon>Hexapoda</taxon>
        <taxon>Insecta</taxon>
        <taxon>Pterygota</taxon>
        <taxon>Neoptera</taxon>
        <taxon>Endopterygota</taxon>
        <taxon>Diptera</taxon>
        <taxon>Brachycera</taxon>
        <taxon>Muscomorpha</taxon>
        <taxon>Ephydroidea</taxon>
        <taxon>Drosophilidae</taxon>
        <taxon>Drosophila</taxon>
    </lineage>
</organism>